<dbReference type="PIRSF" id="PIRSF005261">
    <property type="entry name" value="Heat_shock_Hsp33"/>
    <property type="match status" value="1"/>
</dbReference>
<dbReference type="SUPFAM" id="SSF118352">
    <property type="entry name" value="HSP33 redox switch-like"/>
    <property type="match status" value="1"/>
</dbReference>
<dbReference type="PANTHER" id="PTHR30111:SF1">
    <property type="entry name" value="33 KDA CHAPERONIN"/>
    <property type="match status" value="1"/>
</dbReference>
<accession>I7ZBL1</accession>
<keyword evidence="1" id="KW-0963">Cytoplasm</keyword>
<dbReference type="SUPFAM" id="SSF64397">
    <property type="entry name" value="Hsp33 domain"/>
    <property type="match status" value="1"/>
</dbReference>
<dbReference type="Proteomes" id="UP000003704">
    <property type="component" value="Unassembled WGS sequence"/>
</dbReference>
<protein>
    <recommendedName>
        <fullName evidence="8">Hsp33 family molecular chaperone HslO</fullName>
    </recommendedName>
</protein>
<dbReference type="Gene3D" id="3.55.30.10">
    <property type="entry name" value="Hsp33 domain"/>
    <property type="match status" value="1"/>
</dbReference>
<keyword evidence="5" id="KW-0676">Redox-active center</keyword>
<dbReference type="InterPro" id="IPR016154">
    <property type="entry name" value="Heat_shock_Hsp33_C"/>
</dbReference>
<dbReference type="Gene3D" id="1.10.287.480">
    <property type="entry name" value="helix hairpin bin"/>
    <property type="match status" value="1"/>
</dbReference>
<evidence type="ECO:0000256" key="3">
    <source>
        <dbReference type="ARBA" id="ARBA00023157"/>
    </source>
</evidence>
<proteinExistence type="predicted"/>
<keyword evidence="2" id="KW-0862">Zinc</keyword>
<evidence type="ECO:0000256" key="1">
    <source>
        <dbReference type="ARBA" id="ARBA00022490"/>
    </source>
</evidence>
<dbReference type="PATRIC" id="fig|1172194.4.peg.2760"/>
<dbReference type="EMBL" id="AKGD01000002">
    <property type="protein sequence ID" value="EIT69269.1"/>
    <property type="molecule type" value="Genomic_DNA"/>
</dbReference>
<dbReference type="InterPro" id="IPR023212">
    <property type="entry name" value="Hsp33_helix_hairpin_bin_dom_sf"/>
</dbReference>
<keyword evidence="4" id="KW-0143">Chaperone</keyword>
<dbReference type="GO" id="GO:0044183">
    <property type="term" value="F:protein folding chaperone"/>
    <property type="evidence" value="ECO:0007669"/>
    <property type="project" value="TreeGrafter"/>
</dbReference>
<dbReference type="AlphaFoldDB" id="I7ZBL1"/>
<evidence type="ECO:0000256" key="4">
    <source>
        <dbReference type="ARBA" id="ARBA00023186"/>
    </source>
</evidence>
<organism evidence="6 7">
    <name type="scientific">Hydrocarboniphaga effusa AP103</name>
    <dbReference type="NCBI Taxonomy" id="1172194"/>
    <lineage>
        <taxon>Bacteria</taxon>
        <taxon>Pseudomonadati</taxon>
        <taxon>Pseudomonadota</taxon>
        <taxon>Gammaproteobacteria</taxon>
        <taxon>Nevskiales</taxon>
        <taxon>Nevskiaceae</taxon>
        <taxon>Hydrocarboniphaga</taxon>
    </lineage>
</organism>
<name>I7ZBL1_9GAMM</name>
<dbReference type="InterPro" id="IPR000397">
    <property type="entry name" value="Heat_shock_Hsp33"/>
</dbReference>
<evidence type="ECO:0000313" key="6">
    <source>
        <dbReference type="EMBL" id="EIT69269.1"/>
    </source>
</evidence>
<evidence type="ECO:0000313" key="7">
    <source>
        <dbReference type="Proteomes" id="UP000003704"/>
    </source>
</evidence>
<evidence type="ECO:0008006" key="8">
    <source>
        <dbReference type="Google" id="ProtNLM"/>
    </source>
</evidence>
<dbReference type="RefSeq" id="WP_007185792.1">
    <property type="nucleotide sequence ID" value="NZ_AKGD01000002.1"/>
</dbReference>
<evidence type="ECO:0000256" key="5">
    <source>
        <dbReference type="ARBA" id="ARBA00023284"/>
    </source>
</evidence>
<comment type="caution">
    <text evidence="6">The sequence shown here is derived from an EMBL/GenBank/DDBJ whole genome shotgun (WGS) entry which is preliminary data.</text>
</comment>
<keyword evidence="7" id="KW-1185">Reference proteome</keyword>
<dbReference type="InterPro" id="IPR016153">
    <property type="entry name" value="Heat_shock_Hsp33_N"/>
</dbReference>
<dbReference type="GO" id="GO:0051082">
    <property type="term" value="F:unfolded protein binding"/>
    <property type="evidence" value="ECO:0007669"/>
    <property type="project" value="InterPro"/>
</dbReference>
<evidence type="ECO:0000256" key="2">
    <source>
        <dbReference type="ARBA" id="ARBA00022833"/>
    </source>
</evidence>
<dbReference type="GO" id="GO:0005737">
    <property type="term" value="C:cytoplasm"/>
    <property type="evidence" value="ECO:0007669"/>
    <property type="project" value="InterPro"/>
</dbReference>
<sequence>MTIKNPLLSYAFDNHVAHGAIVHIDEGVADFFSHRSHSADVARLMREAMAAMPLLATHLRFEGRINLQFQGDRRMELLVSQIDHHLNVRTMAKGPADLSGGFTELLYGGILALMLEPNADNVPASQAIVLIEGESLSQALEGYFTRSEQLPTLLRLAVRGDKLAGFMLQRMPLESANGNEADWEHLLTLASTLGDDELLDTDGETILRRLFAEDPVRSFEPRSVEVICRCSRAGISRMLLSLGQQEVDEILQEQGKVSVTCEFCGQEHVFTPHQAHELFKAADESGPDSEIRH</sequence>
<dbReference type="PANTHER" id="PTHR30111">
    <property type="entry name" value="33 KDA CHAPERONIN"/>
    <property type="match status" value="1"/>
</dbReference>
<dbReference type="Pfam" id="PF01430">
    <property type="entry name" value="HSP33"/>
    <property type="match status" value="1"/>
</dbReference>
<dbReference type="Gene3D" id="3.90.1280.10">
    <property type="entry name" value="HSP33 redox switch-like"/>
    <property type="match status" value="1"/>
</dbReference>
<dbReference type="STRING" id="1172194.WQQ_28510"/>
<gene>
    <name evidence="6" type="ORF">WQQ_28510</name>
</gene>
<dbReference type="OrthoDB" id="9793753at2"/>
<keyword evidence="3" id="KW-1015">Disulfide bond</keyword>
<dbReference type="GO" id="GO:0042026">
    <property type="term" value="P:protein refolding"/>
    <property type="evidence" value="ECO:0007669"/>
    <property type="project" value="TreeGrafter"/>
</dbReference>
<reference evidence="6 7" key="1">
    <citation type="journal article" date="2012" name="J. Bacteriol.">
        <title>Genome Sequence of n-Alkane-Degrading Hydrocarboniphaga effusa Strain AP103T (ATCC BAA-332T).</title>
        <authorList>
            <person name="Chang H.K."/>
            <person name="Zylstra G.J."/>
            <person name="Chae J.C."/>
        </authorList>
    </citation>
    <scope>NUCLEOTIDE SEQUENCE [LARGE SCALE GENOMIC DNA]</scope>
    <source>
        <strain evidence="6 7">AP103</strain>
    </source>
</reference>